<name>A0A0G4HT72_9ALVE</name>
<dbReference type="InterPro" id="IPR036837">
    <property type="entry name" value="Cation_efflux_CTD_sf"/>
</dbReference>
<feature type="transmembrane region" description="Helical" evidence="10">
    <location>
        <begin position="543"/>
        <end position="562"/>
    </location>
</feature>
<feature type="compositionally biased region" description="Basic and acidic residues" evidence="9">
    <location>
        <begin position="648"/>
        <end position="660"/>
    </location>
</feature>
<evidence type="ECO:0000256" key="7">
    <source>
        <dbReference type="ARBA" id="ARBA00023065"/>
    </source>
</evidence>
<dbReference type="InterPro" id="IPR002048">
    <property type="entry name" value="EF_hand_dom"/>
</dbReference>
<dbReference type="GO" id="GO:0005385">
    <property type="term" value="F:zinc ion transmembrane transporter activity"/>
    <property type="evidence" value="ECO:0007669"/>
    <property type="project" value="TreeGrafter"/>
</dbReference>
<dbReference type="InterPro" id="IPR027469">
    <property type="entry name" value="Cation_efflux_TMD_sf"/>
</dbReference>
<comment type="similarity">
    <text evidence="2">Belongs to the cation diffusion facilitator (CDF) transporter (TC 2.A.4) family. SLC30A subfamily.</text>
</comment>
<dbReference type="InterPro" id="IPR002524">
    <property type="entry name" value="Cation_efflux"/>
</dbReference>
<dbReference type="PANTHER" id="PTHR11562">
    <property type="entry name" value="CATION EFFLUX PROTEIN/ ZINC TRANSPORTER"/>
    <property type="match status" value="1"/>
</dbReference>
<feature type="compositionally biased region" description="Basic and acidic residues" evidence="9">
    <location>
        <begin position="569"/>
        <end position="578"/>
    </location>
</feature>
<dbReference type="SUPFAM" id="SSF160240">
    <property type="entry name" value="Cation efflux protein cytoplasmic domain-like"/>
    <property type="match status" value="1"/>
</dbReference>
<evidence type="ECO:0000256" key="1">
    <source>
        <dbReference type="ARBA" id="ARBA00004141"/>
    </source>
</evidence>
<comment type="subcellular location">
    <subcellularLocation>
        <location evidence="1">Membrane</location>
        <topology evidence="1">Multi-pass membrane protein</topology>
    </subcellularLocation>
</comment>
<keyword evidence="4 10" id="KW-0812">Transmembrane</keyword>
<evidence type="ECO:0000256" key="10">
    <source>
        <dbReference type="SAM" id="Phobius"/>
    </source>
</evidence>
<dbReference type="InterPro" id="IPR050681">
    <property type="entry name" value="CDF/SLC30A"/>
</dbReference>
<gene>
    <name evidence="12" type="ORF">Cvel_8381</name>
</gene>
<keyword evidence="5" id="KW-0862">Zinc</keyword>
<evidence type="ECO:0000256" key="8">
    <source>
        <dbReference type="ARBA" id="ARBA00023136"/>
    </source>
</evidence>
<feature type="region of interest" description="Disordered" evidence="9">
    <location>
        <begin position="569"/>
        <end position="675"/>
    </location>
</feature>
<feature type="transmembrane region" description="Helical" evidence="10">
    <location>
        <begin position="509"/>
        <end position="527"/>
    </location>
</feature>
<feature type="transmembrane region" description="Helical" evidence="10">
    <location>
        <begin position="713"/>
        <end position="734"/>
    </location>
</feature>
<feature type="compositionally biased region" description="Basic and acidic residues" evidence="9">
    <location>
        <begin position="389"/>
        <end position="400"/>
    </location>
</feature>
<dbReference type="Pfam" id="PF16916">
    <property type="entry name" value="ZT_dimer"/>
    <property type="match status" value="1"/>
</dbReference>
<dbReference type="AlphaFoldDB" id="A0A0G4HT72"/>
<dbReference type="GO" id="GO:0005886">
    <property type="term" value="C:plasma membrane"/>
    <property type="evidence" value="ECO:0007669"/>
    <property type="project" value="TreeGrafter"/>
</dbReference>
<keyword evidence="8 10" id="KW-0472">Membrane</keyword>
<protein>
    <recommendedName>
        <fullName evidence="11">EF-hand domain-containing protein</fullName>
    </recommendedName>
</protein>
<dbReference type="EMBL" id="CDMZ01003773">
    <property type="protein sequence ID" value="CEM47535.1"/>
    <property type="molecule type" value="Genomic_DNA"/>
</dbReference>
<feature type="transmembrane region" description="Helical" evidence="10">
    <location>
        <begin position="683"/>
        <end position="707"/>
    </location>
</feature>
<dbReference type="Gene3D" id="1.20.1510.10">
    <property type="entry name" value="Cation efflux protein transmembrane domain"/>
    <property type="match status" value="1"/>
</dbReference>
<feature type="compositionally biased region" description="Polar residues" evidence="9">
    <location>
        <begin position="99"/>
        <end position="109"/>
    </location>
</feature>
<dbReference type="Pfam" id="PF01545">
    <property type="entry name" value="Cation_efflux"/>
    <property type="match status" value="1"/>
</dbReference>
<reference evidence="12" key="1">
    <citation type="submission" date="2014-11" db="EMBL/GenBank/DDBJ databases">
        <authorList>
            <person name="Otto D Thomas"/>
            <person name="Naeem Raeece"/>
        </authorList>
    </citation>
    <scope>NUCLEOTIDE SEQUENCE</scope>
</reference>
<dbReference type="PANTHER" id="PTHR11562:SF17">
    <property type="entry name" value="RE54080P-RELATED"/>
    <property type="match status" value="1"/>
</dbReference>
<evidence type="ECO:0000256" key="3">
    <source>
        <dbReference type="ARBA" id="ARBA00022448"/>
    </source>
</evidence>
<evidence type="ECO:0000259" key="11">
    <source>
        <dbReference type="PROSITE" id="PS50222"/>
    </source>
</evidence>
<dbReference type="PROSITE" id="PS50222">
    <property type="entry name" value="EF_HAND_2"/>
    <property type="match status" value="1"/>
</dbReference>
<evidence type="ECO:0000256" key="2">
    <source>
        <dbReference type="ARBA" id="ARBA00008873"/>
    </source>
</evidence>
<feature type="region of interest" description="Disordered" evidence="9">
    <location>
        <begin position="389"/>
        <end position="431"/>
    </location>
</feature>
<feature type="compositionally biased region" description="Low complexity" evidence="9">
    <location>
        <begin position="332"/>
        <end position="344"/>
    </location>
</feature>
<organism evidence="12">
    <name type="scientific">Chromera velia CCMP2878</name>
    <dbReference type="NCBI Taxonomy" id="1169474"/>
    <lineage>
        <taxon>Eukaryota</taxon>
        <taxon>Sar</taxon>
        <taxon>Alveolata</taxon>
        <taxon>Colpodellida</taxon>
        <taxon>Chromeraceae</taxon>
        <taxon>Chromera</taxon>
    </lineage>
</organism>
<dbReference type="InterPro" id="IPR027470">
    <property type="entry name" value="Cation_efflux_CTD"/>
</dbReference>
<feature type="transmembrane region" description="Helical" evidence="10">
    <location>
        <begin position="443"/>
        <end position="465"/>
    </location>
</feature>
<sequence length="852" mass="92116">MAKPPEAPSSLAAFQEEAGGEMELIQKLFERFDPEGTGEVPLDSVPELLEALGRDKDTAVLVQEALKSAASPERASVTFESIISELRGVEEVSADTFMTSTNKGASGSQEAEGRAEDAQPDDGKGEGESATEGNRNDEILLGPDGITAPVLCMKRLDDFRKQCEVEGRYSEARKARQKYDELRRHEEERQRRLVELAQFEEIQEVETAQRQQFLEFSSAWDKYMGDYEAQAYISMEKLKDVIRRKEGKFLRREQLELQALLKRVQRDRAEQIRQRQADSQRLIQRNRNLKVDLLKKQHAESARAEVAIKTILGQNPDGPSQVRPSGAQTARGGSKSGSTSQKGSVDLPPLTERGSLTRTADATAEGAGGDSGSLRTVQARIHVMNEQSHEANHGHDHGCGGKEWVGGSHGRSHSHGGHGHSHGGLHEYDEDDGKAAAERKLRIATGICLTFMVIEVTGGWLASSLAIMTDAAHLMSDMSSFIISLFAIWMSKKAGSMTMSFGYHRAEILGALVSVLLIWAVTAWLLVEAVNRIIKPVPVDGKIMFITAALGLFANVLMTNILGMHSHGIGDHGHEHSHGGGHGHSHANGGGGGHGHGDRSHNEILSGGSQASRSPELGAAAPAATNGGHDHSHSTRPGNRVSSATDDSLTHRLLETHVSDETPGGRSTAGRARERPQNMNLQAAYIHALGDLIQSVGVLIAAGIIWWRPEYLIADPICTFLFSILVIYTTISILREATNVLMEGTPTGIDVAAVTEDLLSIPGVEGLHDLHIWSLNVGTPALAVHLHVESEVVAKQVLRSATKICQRRHNILHTTIQTDFEGGKRACETSAHTKCASVDYTGGGMNLSGGGC</sequence>
<evidence type="ECO:0000256" key="9">
    <source>
        <dbReference type="SAM" id="MobiDB-lite"/>
    </source>
</evidence>
<feature type="compositionally biased region" description="Basic residues" evidence="9">
    <location>
        <begin position="410"/>
        <end position="423"/>
    </location>
</feature>
<evidence type="ECO:0000256" key="6">
    <source>
        <dbReference type="ARBA" id="ARBA00022989"/>
    </source>
</evidence>
<feature type="compositionally biased region" description="Basic and acidic residues" evidence="9">
    <location>
        <begin position="111"/>
        <end position="127"/>
    </location>
</feature>
<feature type="region of interest" description="Disordered" evidence="9">
    <location>
        <begin position="99"/>
        <end position="141"/>
    </location>
</feature>
<accession>A0A0G4HT72</accession>
<feature type="domain" description="EF-hand" evidence="11">
    <location>
        <begin position="20"/>
        <end position="55"/>
    </location>
</feature>
<keyword evidence="3" id="KW-0813">Transport</keyword>
<evidence type="ECO:0000313" key="12">
    <source>
        <dbReference type="EMBL" id="CEM47535.1"/>
    </source>
</evidence>
<dbReference type="VEuPathDB" id="CryptoDB:Cvel_8381"/>
<dbReference type="InterPro" id="IPR058533">
    <property type="entry name" value="Cation_efflux_TM"/>
</dbReference>
<keyword evidence="6 10" id="KW-1133">Transmembrane helix</keyword>
<feature type="compositionally biased region" description="Polar residues" evidence="9">
    <location>
        <begin position="635"/>
        <end position="647"/>
    </location>
</feature>
<feature type="region of interest" description="Disordered" evidence="9">
    <location>
        <begin position="311"/>
        <end position="355"/>
    </location>
</feature>
<dbReference type="GO" id="GO:0005509">
    <property type="term" value="F:calcium ion binding"/>
    <property type="evidence" value="ECO:0007669"/>
    <property type="project" value="InterPro"/>
</dbReference>
<evidence type="ECO:0000256" key="5">
    <source>
        <dbReference type="ARBA" id="ARBA00022906"/>
    </source>
</evidence>
<proteinExistence type="inferred from homology"/>
<dbReference type="SUPFAM" id="SSF161111">
    <property type="entry name" value="Cation efflux protein transmembrane domain-like"/>
    <property type="match status" value="1"/>
</dbReference>
<dbReference type="NCBIfam" id="TIGR01297">
    <property type="entry name" value="CDF"/>
    <property type="match status" value="1"/>
</dbReference>
<keyword evidence="5" id="KW-0864">Zinc transport</keyword>
<evidence type="ECO:0000256" key="4">
    <source>
        <dbReference type="ARBA" id="ARBA00022692"/>
    </source>
</evidence>
<keyword evidence="7" id="KW-0406">Ion transport</keyword>